<feature type="transmembrane region" description="Helical" evidence="1">
    <location>
        <begin position="259"/>
        <end position="279"/>
    </location>
</feature>
<keyword evidence="1" id="KW-0472">Membrane</keyword>
<evidence type="ECO:0000256" key="1">
    <source>
        <dbReference type="SAM" id="Phobius"/>
    </source>
</evidence>
<sequence>MAAVKNDAELIDRYVYAVTSRLPAGQRADIERELHGLIEDMREERSQGREDHATLTVEVLTELGHPGKLAAQYRETKRYLIGPELFDRYWVVLKVVGILSLIGVTIAFGIQLILDQSSTEQLIVNFIGSLFEVGVYTVAWVTIVFAIMEYTGVKAADIGRKKKGAWHPSELPSIPDNGARIRISGSIVSMMFYIFFFVIFVYSNLFGVFLHVGSSAYTYIPFWNQDIVHQFFPFFYGLLALFILREAIKLFIGQWTTKLALYTLAADAAIFIIYVFLLADQSIWNPSFMNDLLASGAVTRNVTASTDSYTTVSRIWDIIQERALLIIALVMVIENASNFYRATKSHVSTKERVAG</sequence>
<evidence type="ECO:0000313" key="3">
    <source>
        <dbReference type="Proteomes" id="UP000316330"/>
    </source>
</evidence>
<feature type="transmembrane region" description="Helical" evidence="1">
    <location>
        <begin position="91"/>
        <end position="113"/>
    </location>
</feature>
<dbReference type="OrthoDB" id="116789at2"/>
<feature type="transmembrane region" description="Helical" evidence="1">
    <location>
        <begin position="190"/>
        <end position="211"/>
    </location>
</feature>
<reference evidence="2 3" key="1">
    <citation type="submission" date="2019-07" db="EMBL/GenBank/DDBJ databases">
        <authorList>
            <person name="Kim J."/>
        </authorList>
    </citation>
    <scope>NUCLEOTIDE SEQUENCE [LARGE SCALE GENOMIC DNA]</scope>
    <source>
        <strain evidence="2 3">G13</strain>
    </source>
</reference>
<feature type="transmembrane region" description="Helical" evidence="1">
    <location>
        <begin position="231"/>
        <end position="252"/>
    </location>
</feature>
<organism evidence="2 3">
    <name type="scientific">Cohnella terricola</name>
    <dbReference type="NCBI Taxonomy" id="1289167"/>
    <lineage>
        <taxon>Bacteria</taxon>
        <taxon>Bacillati</taxon>
        <taxon>Bacillota</taxon>
        <taxon>Bacilli</taxon>
        <taxon>Bacillales</taxon>
        <taxon>Paenibacillaceae</taxon>
        <taxon>Cohnella</taxon>
    </lineage>
</organism>
<evidence type="ECO:0000313" key="2">
    <source>
        <dbReference type="EMBL" id="TVY03068.1"/>
    </source>
</evidence>
<dbReference type="AlphaFoldDB" id="A0A559JT59"/>
<name>A0A559JT59_9BACL</name>
<protein>
    <submittedName>
        <fullName evidence="2">Uncharacterized protein</fullName>
    </submittedName>
</protein>
<proteinExistence type="predicted"/>
<dbReference type="EMBL" id="VNJJ01000002">
    <property type="protein sequence ID" value="TVY03068.1"/>
    <property type="molecule type" value="Genomic_DNA"/>
</dbReference>
<comment type="caution">
    <text evidence="2">The sequence shown here is derived from an EMBL/GenBank/DDBJ whole genome shotgun (WGS) entry which is preliminary data.</text>
</comment>
<dbReference type="RefSeq" id="WP_144698696.1">
    <property type="nucleotide sequence ID" value="NZ_VNJJ01000002.1"/>
</dbReference>
<gene>
    <name evidence="2" type="ORF">FPZ45_04045</name>
</gene>
<feature type="transmembrane region" description="Helical" evidence="1">
    <location>
        <begin position="323"/>
        <end position="340"/>
    </location>
</feature>
<dbReference type="Proteomes" id="UP000316330">
    <property type="component" value="Unassembled WGS sequence"/>
</dbReference>
<keyword evidence="3" id="KW-1185">Reference proteome</keyword>
<keyword evidence="1" id="KW-1133">Transmembrane helix</keyword>
<feature type="transmembrane region" description="Helical" evidence="1">
    <location>
        <begin position="133"/>
        <end position="153"/>
    </location>
</feature>
<accession>A0A559JT59</accession>
<keyword evidence="1" id="KW-0812">Transmembrane</keyword>